<dbReference type="PROSITE" id="PS50097">
    <property type="entry name" value="BTB"/>
    <property type="match status" value="1"/>
</dbReference>
<accession>A0A2S2QTS0</accession>
<evidence type="ECO:0000313" key="5">
    <source>
        <dbReference type="EMBL" id="MBY81135.1"/>
    </source>
</evidence>
<dbReference type="EMBL" id="GGMS01011932">
    <property type="protein sequence ID" value="MBY81135.1"/>
    <property type="molecule type" value="Transcribed_RNA"/>
</dbReference>
<name>A0A2S2QTS0_9HEMI</name>
<evidence type="ECO:0000259" key="4">
    <source>
        <dbReference type="PROSITE" id="PS50097"/>
    </source>
</evidence>
<evidence type="ECO:0000256" key="3">
    <source>
        <dbReference type="SAM" id="MobiDB-lite"/>
    </source>
</evidence>
<feature type="compositionally biased region" description="Pro residues" evidence="3">
    <location>
        <begin position="127"/>
        <end position="152"/>
    </location>
</feature>
<dbReference type="GO" id="GO:0005634">
    <property type="term" value="C:nucleus"/>
    <property type="evidence" value="ECO:0007669"/>
    <property type="project" value="UniProtKB-SubCell"/>
</dbReference>
<feature type="domain" description="BTB" evidence="4">
    <location>
        <begin position="27"/>
        <end position="96"/>
    </location>
</feature>
<sequence length="270" mass="29669">MGDFEHDNHEDRLMSSLQRMMDTEQFADVTICCADGYKLRAHKVVLSYCSPYLQTLFLGHPRGADDSITIILQGVGHEDVERVLQFVYTGAAVVPGHSMDGFMTTAGALGIGPLLDPRRHMDTFTTRPPPPPPPSRYHRPCTPPPAYDPPPSRIRQLPRTTGILTPSPWAQNSRPPCAAPKYPALRTTHDPAPRTVHDLAPRIVHELATGTAQDSDTGTAQDLTPRTARNSKTGQSPITTAVQVSGCSSIQLPFVTPHLRLLLHRPIQWS</sequence>
<feature type="compositionally biased region" description="Polar residues" evidence="3">
    <location>
        <begin position="210"/>
        <end position="237"/>
    </location>
</feature>
<protein>
    <submittedName>
        <fullName evidence="5">Protein tramtrack, alpha isoform</fullName>
    </submittedName>
</protein>
<dbReference type="InterPro" id="IPR000210">
    <property type="entry name" value="BTB/POZ_dom"/>
</dbReference>
<dbReference type="SMART" id="SM00225">
    <property type="entry name" value="BTB"/>
    <property type="match status" value="1"/>
</dbReference>
<evidence type="ECO:0000256" key="1">
    <source>
        <dbReference type="ARBA" id="ARBA00004123"/>
    </source>
</evidence>
<dbReference type="PANTHER" id="PTHR23110:SF109">
    <property type="entry name" value="FI07618P-RELATED"/>
    <property type="match status" value="1"/>
</dbReference>
<organism evidence="5">
    <name type="scientific">Sipha flava</name>
    <name type="common">yellow sugarcane aphid</name>
    <dbReference type="NCBI Taxonomy" id="143950"/>
    <lineage>
        <taxon>Eukaryota</taxon>
        <taxon>Metazoa</taxon>
        <taxon>Ecdysozoa</taxon>
        <taxon>Arthropoda</taxon>
        <taxon>Hexapoda</taxon>
        <taxon>Insecta</taxon>
        <taxon>Pterygota</taxon>
        <taxon>Neoptera</taxon>
        <taxon>Paraneoptera</taxon>
        <taxon>Hemiptera</taxon>
        <taxon>Sternorrhyncha</taxon>
        <taxon>Aphidomorpha</taxon>
        <taxon>Aphidoidea</taxon>
        <taxon>Aphididae</taxon>
        <taxon>Sipha</taxon>
    </lineage>
</organism>
<feature type="region of interest" description="Disordered" evidence="3">
    <location>
        <begin position="208"/>
        <end position="237"/>
    </location>
</feature>
<keyword evidence="2" id="KW-0539">Nucleus</keyword>
<proteinExistence type="predicted"/>
<dbReference type="InterPro" id="IPR011333">
    <property type="entry name" value="SKP1/BTB/POZ_sf"/>
</dbReference>
<dbReference type="Pfam" id="PF00651">
    <property type="entry name" value="BTB"/>
    <property type="match status" value="1"/>
</dbReference>
<dbReference type="PANTHER" id="PTHR23110">
    <property type="entry name" value="BTB DOMAIN TRANSCRIPTION FACTOR"/>
    <property type="match status" value="1"/>
</dbReference>
<reference evidence="5" key="1">
    <citation type="submission" date="2018-04" db="EMBL/GenBank/DDBJ databases">
        <title>Transcriptome assembly of Sipha flava.</title>
        <authorList>
            <person name="Scully E.D."/>
            <person name="Geib S.M."/>
            <person name="Palmer N.A."/>
            <person name="Koch K."/>
            <person name="Bradshaw J."/>
            <person name="Heng-Moss T."/>
            <person name="Sarath G."/>
        </authorList>
    </citation>
    <scope>NUCLEOTIDE SEQUENCE</scope>
</reference>
<dbReference type="GO" id="GO:0006357">
    <property type="term" value="P:regulation of transcription by RNA polymerase II"/>
    <property type="evidence" value="ECO:0007669"/>
    <property type="project" value="TreeGrafter"/>
</dbReference>
<gene>
    <name evidence="5" type="primary">ttk_6</name>
    <name evidence="5" type="ORF">g.50035</name>
</gene>
<dbReference type="OrthoDB" id="6077919at2759"/>
<comment type="subcellular location">
    <subcellularLocation>
        <location evidence="1">Nucleus</location>
    </subcellularLocation>
</comment>
<evidence type="ECO:0000256" key="2">
    <source>
        <dbReference type="ARBA" id="ARBA00023242"/>
    </source>
</evidence>
<dbReference type="Gene3D" id="3.30.710.10">
    <property type="entry name" value="Potassium Channel Kv1.1, Chain A"/>
    <property type="match status" value="1"/>
</dbReference>
<feature type="region of interest" description="Disordered" evidence="3">
    <location>
        <begin position="123"/>
        <end position="152"/>
    </location>
</feature>
<dbReference type="AlphaFoldDB" id="A0A2S2QTS0"/>
<dbReference type="SUPFAM" id="SSF54695">
    <property type="entry name" value="POZ domain"/>
    <property type="match status" value="1"/>
</dbReference>
<dbReference type="InterPro" id="IPR051095">
    <property type="entry name" value="Dros_DevTransReg"/>
</dbReference>